<proteinExistence type="predicted"/>
<reference evidence="2" key="1">
    <citation type="submission" date="2023-05" db="EMBL/GenBank/DDBJ databases">
        <title>Nepenthes gracilis genome sequencing.</title>
        <authorList>
            <person name="Fukushima K."/>
        </authorList>
    </citation>
    <scope>NUCLEOTIDE SEQUENCE</scope>
    <source>
        <strain evidence="2">SING2019-196</strain>
    </source>
</reference>
<name>A0AAD3SDU2_NEPGR</name>
<organism evidence="2 3">
    <name type="scientific">Nepenthes gracilis</name>
    <name type="common">Slender pitcher plant</name>
    <dbReference type="NCBI Taxonomy" id="150966"/>
    <lineage>
        <taxon>Eukaryota</taxon>
        <taxon>Viridiplantae</taxon>
        <taxon>Streptophyta</taxon>
        <taxon>Embryophyta</taxon>
        <taxon>Tracheophyta</taxon>
        <taxon>Spermatophyta</taxon>
        <taxon>Magnoliopsida</taxon>
        <taxon>eudicotyledons</taxon>
        <taxon>Gunneridae</taxon>
        <taxon>Pentapetalae</taxon>
        <taxon>Caryophyllales</taxon>
        <taxon>Nepenthaceae</taxon>
        <taxon>Nepenthes</taxon>
    </lineage>
</organism>
<evidence type="ECO:0000313" key="2">
    <source>
        <dbReference type="EMBL" id="GMH08807.1"/>
    </source>
</evidence>
<sequence length="71" mass="7880">MVISELPKMWRDELKFSTVVEVKRPGTMAGKHPVLLFSKPSKPGDDENPMKMPAGFQSVNLEGGEKGSIYM</sequence>
<dbReference type="AlphaFoldDB" id="A0AAD3SDU2"/>
<dbReference type="Proteomes" id="UP001279734">
    <property type="component" value="Unassembled WGS sequence"/>
</dbReference>
<protein>
    <submittedName>
        <fullName evidence="2">Uncharacterized protein</fullName>
    </submittedName>
</protein>
<evidence type="ECO:0000313" key="3">
    <source>
        <dbReference type="Proteomes" id="UP001279734"/>
    </source>
</evidence>
<comment type="caution">
    <text evidence="2">The sequence shown here is derived from an EMBL/GenBank/DDBJ whole genome shotgun (WGS) entry which is preliminary data.</text>
</comment>
<accession>A0AAD3SDU2</accession>
<dbReference type="EMBL" id="BSYO01000008">
    <property type="protein sequence ID" value="GMH08807.1"/>
    <property type="molecule type" value="Genomic_DNA"/>
</dbReference>
<evidence type="ECO:0000256" key="1">
    <source>
        <dbReference type="SAM" id="MobiDB-lite"/>
    </source>
</evidence>
<keyword evidence="3" id="KW-1185">Reference proteome</keyword>
<gene>
    <name evidence="2" type="ORF">Nepgr_010647</name>
</gene>
<feature type="region of interest" description="Disordered" evidence="1">
    <location>
        <begin position="33"/>
        <end position="58"/>
    </location>
</feature>